<dbReference type="CDD" id="cd00130">
    <property type="entry name" value="PAS"/>
    <property type="match status" value="1"/>
</dbReference>
<dbReference type="NCBIfam" id="TIGR00229">
    <property type="entry name" value="sensory_box"/>
    <property type="match status" value="1"/>
</dbReference>
<dbReference type="Pfam" id="PF00158">
    <property type="entry name" value="Sigma54_activat"/>
    <property type="match status" value="1"/>
</dbReference>
<dbReference type="Gene3D" id="1.10.8.60">
    <property type="match status" value="1"/>
</dbReference>
<organism evidence="8">
    <name type="scientific">bioreactor metagenome</name>
    <dbReference type="NCBI Taxonomy" id="1076179"/>
    <lineage>
        <taxon>unclassified sequences</taxon>
        <taxon>metagenomes</taxon>
        <taxon>ecological metagenomes</taxon>
    </lineage>
</organism>
<dbReference type="SUPFAM" id="SSF54631">
    <property type="entry name" value="CBS-domain pair"/>
    <property type="match status" value="1"/>
</dbReference>
<dbReference type="Gene3D" id="3.10.580.10">
    <property type="entry name" value="CBS-domain"/>
    <property type="match status" value="1"/>
</dbReference>
<dbReference type="PANTHER" id="PTHR32071:SF57">
    <property type="entry name" value="C4-DICARBOXYLATE TRANSPORT TRANSCRIPTIONAL REGULATORY PROTEIN DCTD"/>
    <property type="match status" value="1"/>
</dbReference>
<dbReference type="CDD" id="cd02205">
    <property type="entry name" value="CBS_pair_SF"/>
    <property type="match status" value="1"/>
</dbReference>
<dbReference type="AlphaFoldDB" id="A0A644W758"/>
<accession>A0A644W758</accession>
<dbReference type="Pfam" id="PF00571">
    <property type="entry name" value="CBS"/>
    <property type="match status" value="2"/>
</dbReference>
<dbReference type="PROSITE" id="PS50045">
    <property type="entry name" value="SIGMA54_INTERACT_4"/>
    <property type="match status" value="1"/>
</dbReference>
<dbReference type="SMART" id="SM00091">
    <property type="entry name" value="PAS"/>
    <property type="match status" value="1"/>
</dbReference>
<name>A0A644W758_9ZZZZ</name>
<dbReference type="InterPro" id="IPR035965">
    <property type="entry name" value="PAS-like_dom_sf"/>
</dbReference>
<dbReference type="GO" id="GO:0043565">
    <property type="term" value="F:sequence-specific DNA binding"/>
    <property type="evidence" value="ECO:0007669"/>
    <property type="project" value="InterPro"/>
</dbReference>
<dbReference type="EMBL" id="VSSQ01000664">
    <property type="protein sequence ID" value="MPL99407.1"/>
    <property type="molecule type" value="Genomic_DNA"/>
</dbReference>
<dbReference type="Gene3D" id="1.10.10.60">
    <property type="entry name" value="Homeodomain-like"/>
    <property type="match status" value="1"/>
</dbReference>
<protein>
    <submittedName>
        <fullName evidence="8">Anaerobic nitric oxide reductase transcription regulator NorR</fullName>
    </submittedName>
</protein>
<dbReference type="PROSITE" id="PS50112">
    <property type="entry name" value="PAS"/>
    <property type="match status" value="1"/>
</dbReference>
<evidence type="ECO:0000259" key="6">
    <source>
        <dbReference type="PROSITE" id="PS50112"/>
    </source>
</evidence>
<dbReference type="InterPro" id="IPR025662">
    <property type="entry name" value="Sigma_54_int_dom_ATP-bd_1"/>
</dbReference>
<evidence type="ECO:0000256" key="1">
    <source>
        <dbReference type="ARBA" id="ARBA00022741"/>
    </source>
</evidence>
<keyword evidence="3" id="KW-0805">Transcription regulation</keyword>
<dbReference type="Pfam" id="PF25601">
    <property type="entry name" value="AAA_lid_14"/>
    <property type="match status" value="1"/>
</dbReference>
<dbReference type="PANTHER" id="PTHR32071">
    <property type="entry name" value="TRANSCRIPTIONAL REGULATORY PROTEIN"/>
    <property type="match status" value="1"/>
</dbReference>
<dbReference type="InterPro" id="IPR000644">
    <property type="entry name" value="CBS_dom"/>
</dbReference>
<dbReference type="CDD" id="cd00009">
    <property type="entry name" value="AAA"/>
    <property type="match status" value="1"/>
</dbReference>
<dbReference type="InterPro" id="IPR013767">
    <property type="entry name" value="PAS_fold"/>
</dbReference>
<dbReference type="GO" id="GO:0005524">
    <property type="term" value="F:ATP binding"/>
    <property type="evidence" value="ECO:0007669"/>
    <property type="project" value="UniProtKB-KW"/>
</dbReference>
<evidence type="ECO:0000313" key="8">
    <source>
        <dbReference type="EMBL" id="MPL99407.1"/>
    </source>
</evidence>
<dbReference type="InterPro" id="IPR046342">
    <property type="entry name" value="CBS_dom_sf"/>
</dbReference>
<dbReference type="InterPro" id="IPR058031">
    <property type="entry name" value="AAA_lid_NorR"/>
</dbReference>
<evidence type="ECO:0000256" key="3">
    <source>
        <dbReference type="ARBA" id="ARBA00023015"/>
    </source>
</evidence>
<feature type="domain" description="CBS" evidence="7">
    <location>
        <begin position="81"/>
        <end position="138"/>
    </location>
</feature>
<dbReference type="GO" id="GO:0006355">
    <property type="term" value="P:regulation of DNA-templated transcription"/>
    <property type="evidence" value="ECO:0007669"/>
    <property type="project" value="InterPro"/>
</dbReference>
<dbReference type="InterPro" id="IPR025943">
    <property type="entry name" value="Sigma_54_int_dom_ATP-bd_2"/>
</dbReference>
<feature type="domain" description="Sigma-54 factor interaction" evidence="5">
    <location>
        <begin position="275"/>
        <end position="505"/>
    </location>
</feature>
<keyword evidence="4" id="KW-0804">Transcription</keyword>
<proteinExistence type="predicted"/>
<comment type="caution">
    <text evidence="8">The sequence shown here is derived from an EMBL/GenBank/DDBJ whole genome shotgun (WGS) entry which is preliminary data.</text>
</comment>
<gene>
    <name evidence="8" type="primary">norR_57</name>
    <name evidence="8" type="ORF">SDC9_45625</name>
</gene>
<reference evidence="8" key="1">
    <citation type="submission" date="2019-08" db="EMBL/GenBank/DDBJ databases">
        <authorList>
            <person name="Kucharzyk K."/>
            <person name="Murdoch R.W."/>
            <person name="Higgins S."/>
            <person name="Loffler F."/>
        </authorList>
    </citation>
    <scope>NUCLEOTIDE SEQUENCE</scope>
</reference>
<dbReference type="InterPro" id="IPR002078">
    <property type="entry name" value="Sigma_54_int"/>
</dbReference>
<dbReference type="InterPro" id="IPR027417">
    <property type="entry name" value="P-loop_NTPase"/>
</dbReference>
<dbReference type="Pfam" id="PF00989">
    <property type="entry name" value="PAS"/>
    <property type="match status" value="1"/>
</dbReference>
<dbReference type="Pfam" id="PF02954">
    <property type="entry name" value="HTH_8"/>
    <property type="match status" value="1"/>
</dbReference>
<dbReference type="InterPro" id="IPR000014">
    <property type="entry name" value="PAS"/>
</dbReference>
<dbReference type="SMART" id="SM00382">
    <property type="entry name" value="AAA"/>
    <property type="match status" value="1"/>
</dbReference>
<dbReference type="InterPro" id="IPR003593">
    <property type="entry name" value="AAA+_ATPase"/>
</dbReference>
<dbReference type="SMART" id="SM00116">
    <property type="entry name" value="CBS"/>
    <property type="match status" value="2"/>
</dbReference>
<sequence>MKSQWFSNIKVEDVVSPSFYTVPSTLTIEEVFTKMNKENVEDILVTDEEGKFLGLTTRKHLELVFAQSRIDCSGMTVDKAMITQPIATFPQEDLNDARRKMRRAKVGRLPVVDEDKTPRGILTAVEVCTAFSAKLEAMGKQMETIFNTIDEAIILIDDEQRVLYWNTGAEKIYEIRQEDVTGKLIGEVIANSFVLKVLKTGKPVYHEYEITPSGRHLLKSGIPYYQYPGRLWVVCTAQDVTRFVNILGELNQTRDKISALEKKSNSDEANMDLFVRTKSKAFHEVLETARLLSRTDSTVLILGESGTGKELMSSTIHSLSNRRDKPFVVINCAAIPESLFESELFGYTKGAFTGASKEGMPGKFELANGGTLFLDEIGELSFDMQAKLLRVLQEKTFYRIGGITPVNANTRIIAATNKDLWKMVQESKFREDLFYRLNVFNLKMPALRQRQEDIPPLIEYYIDQFAKKYNLGAPEISPGAMRFLMDYEWRGNIRELKNFVERIVVFSQNEIVSREQVIKIIQGDSQIETAAVPGEAAAGESGGLSDILESKEREIISDLLKKYNNNKSDVAKALNIPRSTLYYRMKSLGIAD</sequence>
<keyword evidence="2" id="KW-0067">ATP-binding</keyword>
<dbReference type="PROSITE" id="PS51371">
    <property type="entry name" value="CBS"/>
    <property type="match status" value="2"/>
</dbReference>
<keyword evidence="1" id="KW-0547">Nucleotide-binding</keyword>
<evidence type="ECO:0000259" key="5">
    <source>
        <dbReference type="PROSITE" id="PS50045"/>
    </source>
</evidence>
<dbReference type="InterPro" id="IPR002197">
    <property type="entry name" value="HTH_Fis"/>
</dbReference>
<evidence type="ECO:0000259" key="7">
    <source>
        <dbReference type="PROSITE" id="PS51371"/>
    </source>
</evidence>
<dbReference type="PROSITE" id="PS00675">
    <property type="entry name" value="SIGMA54_INTERACT_1"/>
    <property type="match status" value="1"/>
</dbReference>
<evidence type="ECO:0000256" key="4">
    <source>
        <dbReference type="ARBA" id="ARBA00023163"/>
    </source>
</evidence>
<dbReference type="FunFam" id="3.40.50.300:FF:000006">
    <property type="entry name" value="DNA-binding transcriptional regulator NtrC"/>
    <property type="match status" value="1"/>
</dbReference>
<dbReference type="PRINTS" id="PR01590">
    <property type="entry name" value="HTHFIS"/>
</dbReference>
<dbReference type="Gene3D" id="3.40.50.300">
    <property type="entry name" value="P-loop containing nucleotide triphosphate hydrolases"/>
    <property type="match status" value="1"/>
</dbReference>
<dbReference type="SUPFAM" id="SSF52540">
    <property type="entry name" value="P-loop containing nucleoside triphosphate hydrolases"/>
    <property type="match status" value="1"/>
</dbReference>
<dbReference type="Gene3D" id="3.30.450.20">
    <property type="entry name" value="PAS domain"/>
    <property type="match status" value="1"/>
</dbReference>
<feature type="domain" description="PAS" evidence="6">
    <location>
        <begin position="138"/>
        <end position="183"/>
    </location>
</feature>
<evidence type="ECO:0000256" key="2">
    <source>
        <dbReference type="ARBA" id="ARBA00022840"/>
    </source>
</evidence>
<dbReference type="InterPro" id="IPR009057">
    <property type="entry name" value="Homeodomain-like_sf"/>
</dbReference>
<dbReference type="PROSITE" id="PS00676">
    <property type="entry name" value="SIGMA54_INTERACT_2"/>
    <property type="match status" value="1"/>
</dbReference>
<dbReference type="SUPFAM" id="SSF55785">
    <property type="entry name" value="PYP-like sensor domain (PAS domain)"/>
    <property type="match status" value="1"/>
</dbReference>
<dbReference type="SUPFAM" id="SSF46689">
    <property type="entry name" value="Homeodomain-like"/>
    <property type="match status" value="1"/>
</dbReference>
<feature type="domain" description="CBS" evidence="7">
    <location>
        <begin position="15"/>
        <end position="72"/>
    </location>
</feature>